<dbReference type="Proteomes" id="UP000474159">
    <property type="component" value="Unassembled WGS sequence"/>
</dbReference>
<dbReference type="NCBIfam" id="NF033540">
    <property type="entry name" value="transpos_IS701"/>
    <property type="match status" value="1"/>
</dbReference>
<gene>
    <name evidence="2" type="ORF">F6X53_31985</name>
</gene>
<evidence type="ECO:0000313" key="3">
    <source>
        <dbReference type="Proteomes" id="UP000474159"/>
    </source>
</evidence>
<evidence type="ECO:0000313" key="2">
    <source>
        <dbReference type="EMBL" id="KAB1067408.1"/>
    </source>
</evidence>
<protein>
    <submittedName>
        <fullName evidence="2">IS701 family transposase</fullName>
    </submittedName>
</protein>
<sequence>MELWSTTLRQAKQRVRPLFAAPSVAASANAFLDGLLGGERRKTGWMRAEAAGDPGPWRQQAILGRTHWDAEALRDVVRDVVVETLAAPDAVLVIDETGFLKQGKASCGVGRQYTGSAGKITNCQIGVFAAYVSEQGHAFIDRQLYLPKAWTQDEARMQAAHVPEAITFATKPQLALAMVERAIGAEVPFSWVAADSIYGVGEIELALRRAYKGYVLGVTGQHHFWSWDANLDVAGTAEEIAKGIPDQDWLRLSAGAGTKGPRLFDWAYLPLATLQADALDVALDQSLWTRGLLVRRSLSDGALAYFTTWCPAGTPVERLVTVEGRRWAIEDAFETAKTELGLAHNESRSWHGWHRHVSLVMLAFA</sequence>
<proteinExistence type="predicted"/>
<dbReference type="InterPro" id="IPR038721">
    <property type="entry name" value="IS701-like_DDE_dom"/>
</dbReference>
<dbReference type="SUPFAM" id="SSF53098">
    <property type="entry name" value="Ribonuclease H-like"/>
    <property type="match status" value="1"/>
</dbReference>
<dbReference type="InterPro" id="IPR012337">
    <property type="entry name" value="RNaseH-like_sf"/>
</dbReference>
<feature type="domain" description="Transposase IS701-like DDE" evidence="1">
    <location>
        <begin position="25"/>
        <end position="231"/>
    </location>
</feature>
<evidence type="ECO:0000259" key="1">
    <source>
        <dbReference type="Pfam" id="PF13546"/>
    </source>
</evidence>
<dbReference type="InterPro" id="IPR039365">
    <property type="entry name" value="IS701-like"/>
</dbReference>
<name>A0A6L3SN47_9HYPH</name>
<reference evidence="2 3" key="1">
    <citation type="submission" date="2019-09" db="EMBL/GenBank/DDBJ databases">
        <title>YIM 48816 draft genome.</title>
        <authorList>
            <person name="Jiang L."/>
        </authorList>
    </citation>
    <scope>NUCLEOTIDE SEQUENCE [LARGE SCALE GENOMIC DNA]</scope>
    <source>
        <strain evidence="2 3">YIM 48816</strain>
    </source>
</reference>
<accession>A0A6L3SN47</accession>
<comment type="caution">
    <text evidence="2">The sequence shown here is derived from an EMBL/GenBank/DDBJ whole genome shotgun (WGS) entry which is preliminary data.</text>
</comment>
<dbReference type="PANTHER" id="PTHR33627">
    <property type="entry name" value="TRANSPOSASE"/>
    <property type="match status" value="1"/>
</dbReference>
<dbReference type="EMBL" id="VZZK01000107">
    <property type="protein sequence ID" value="KAB1067408.1"/>
    <property type="molecule type" value="Genomic_DNA"/>
</dbReference>
<dbReference type="OrthoDB" id="583339at2"/>
<organism evidence="2 3">
    <name type="scientific">Methylobacterium soli</name>
    <dbReference type="NCBI Taxonomy" id="553447"/>
    <lineage>
        <taxon>Bacteria</taxon>
        <taxon>Pseudomonadati</taxon>
        <taxon>Pseudomonadota</taxon>
        <taxon>Alphaproteobacteria</taxon>
        <taxon>Hyphomicrobiales</taxon>
        <taxon>Methylobacteriaceae</taxon>
        <taxon>Methylobacterium</taxon>
    </lineage>
</organism>
<dbReference type="Pfam" id="PF13546">
    <property type="entry name" value="DDE_5"/>
    <property type="match status" value="1"/>
</dbReference>
<dbReference type="AlphaFoldDB" id="A0A6L3SN47"/>
<feature type="non-terminal residue" evidence="2">
    <location>
        <position position="365"/>
    </location>
</feature>
<keyword evidence="3" id="KW-1185">Reference proteome</keyword>
<dbReference type="PANTHER" id="PTHR33627:SF1">
    <property type="entry name" value="TRANSPOSASE"/>
    <property type="match status" value="1"/>
</dbReference>